<protein>
    <submittedName>
        <fullName evidence="1">Ligase-associated DNA damage response endonuclease PdeM</fullName>
        <ecNumber evidence="1">3.1.-.-</ecNumber>
    </submittedName>
</protein>
<dbReference type="EMBL" id="RFLX01000004">
    <property type="protein sequence ID" value="RMI25741.1"/>
    <property type="molecule type" value="Genomic_DNA"/>
</dbReference>
<dbReference type="PANTHER" id="PTHR39323">
    <property type="entry name" value="BLR1149 PROTEIN"/>
    <property type="match status" value="1"/>
</dbReference>
<dbReference type="SUPFAM" id="SSF56300">
    <property type="entry name" value="Metallo-dependent phosphatases"/>
    <property type="match status" value="1"/>
</dbReference>
<dbReference type="GO" id="GO:0016874">
    <property type="term" value="F:ligase activity"/>
    <property type="evidence" value="ECO:0007669"/>
    <property type="project" value="UniProtKB-KW"/>
</dbReference>
<keyword evidence="1" id="KW-0436">Ligase</keyword>
<dbReference type="Proteomes" id="UP000278036">
    <property type="component" value="Unassembled WGS sequence"/>
</dbReference>
<dbReference type="Gene3D" id="3.60.21.10">
    <property type="match status" value="1"/>
</dbReference>
<keyword evidence="1" id="KW-0540">Nuclease</keyword>
<comment type="caution">
    <text evidence="1">The sequence shown here is derived from an EMBL/GenBank/DDBJ whole genome shotgun (WGS) entry which is preliminary data.</text>
</comment>
<sequence>MISAPVHLAGERLLLDPSGALFWPSRQILAVSDLHLEKGSHFARHGRFVPPYDTRETLSRLAPLMRRYTPGRIVFLGDSFHDAEGASRMQAADRAALMHLLGNRLVTWVLGNHDPVAPDGLPGEAVEEFREGPFVFRHIGMAGKEVGFEFSGHFHPKASLPTRCGPVTRPCFLADARRVMLPAFGAYTGGLEITAQPIAALFPRGGRAFLLGKDRLYSAAVGPMKHLAAVTGRPAESLQPT</sequence>
<evidence type="ECO:0000313" key="1">
    <source>
        <dbReference type="EMBL" id="RKK03557.1"/>
    </source>
</evidence>
<keyword evidence="1" id="KW-0255">Endonuclease</keyword>
<organism evidence="1 4">
    <name type="scientific">Teichococcus wenyumeiae</name>
    <dbReference type="NCBI Taxonomy" id="2478470"/>
    <lineage>
        <taxon>Bacteria</taxon>
        <taxon>Pseudomonadati</taxon>
        <taxon>Pseudomonadota</taxon>
        <taxon>Alphaproteobacteria</taxon>
        <taxon>Acetobacterales</taxon>
        <taxon>Roseomonadaceae</taxon>
        <taxon>Roseomonas</taxon>
    </lineage>
</organism>
<name>A0A3A9J8F5_9PROT</name>
<dbReference type="PANTHER" id="PTHR39323:SF1">
    <property type="entry name" value="BLR1149 PROTEIN"/>
    <property type="match status" value="1"/>
</dbReference>
<dbReference type="Proteomes" id="UP000274097">
    <property type="component" value="Unassembled WGS sequence"/>
</dbReference>
<keyword evidence="1" id="KW-0378">Hydrolase</keyword>
<dbReference type="GO" id="GO:0004519">
    <property type="term" value="F:endonuclease activity"/>
    <property type="evidence" value="ECO:0007669"/>
    <property type="project" value="UniProtKB-KW"/>
</dbReference>
<dbReference type="PIRSF" id="PIRSF000887">
    <property type="entry name" value="Pesterase_MJ0037"/>
    <property type="match status" value="1"/>
</dbReference>
<evidence type="ECO:0000313" key="2">
    <source>
        <dbReference type="EMBL" id="RMI25741.1"/>
    </source>
</evidence>
<gene>
    <name evidence="1" type="primary">pdeM</name>
    <name evidence="1" type="ORF">D6Z83_13895</name>
    <name evidence="2" type="ORF">EBE87_08555</name>
</gene>
<dbReference type="EC" id="3.1.-.-" evidence="1"/>
<reference evidence="1 4" key="1">
    <citation type="submission" date="2018-09" db="EMBL/GenBank/DDBJ databases">
        <title>Roseomonas sp. nov., isolated from feces of Tibetan antelopes in the Qinghai-Tibet plateau, China.</title>
        <authorList>
            <person name="Tian Z."/>
        </authorList>
    </citation>
    <scope>NUCLEOTIDE SEQUENCE [LARGE SCALE GENOMIC DNA]</scope>
    <source>
        <strain evidence="2 3">Z23</strain>
        <strain evidence="1 4">Z24</strain>
    </source>
</reference>
<dbReference type="AlphaFoldDB" id="A0A3A9J8F5"/>
<keyword evidence="3" id="KW-1185">Reference proteome</keyword>
<accession>A0A3A9J8F5</accession>
<evidence type="ECO:0000313" key="4">
    <source>
        <dbReference type="Proteomes" id="UP000278036"/>
    </source>
</evidence>
<dbReference type="RefSeq" id="WP_120638896.1">
    <property type="nucleotide sequence ID" value="NZ_RAQU01000080.1"/>
</dbReference>
<evidence type="ECO:0000313" key="3">
    <source>
        <dbReference type="Proteomes" id="UP000274097"/>
    </source>
</evidence>
<dbReference type="InterPro" id="IPR029052">
    <property type="entry name" value="Metallo-depent_PP-like"/>
</dbReference>
<proteinExistence type="predicted"/>
<dbReference type="OrthoDB" id="9795838at2"/>
<dbReference type="EMBL" id="RAQU01000080">
    <property type="protein sequence ID" value="RKK03557.1"/>
    <property type="molecule type" value="Genomic_DNA"/>
</dbReference>
<dbReference type="GO" id="GO:0016787">
    <property type="term" value="F:hydrolase activity"/>
    <property type="evidence" value="ECO:0007669"/>
    <property type="project" value="UniProtKB-KW"/>
</dbReference>
<dbReference type="NCBIfam" id="TIGR04123">
    <property type="entry name" value="P_estr_lig_assc"/>
    <property type="match status" value="1"/>
</dbReference>
<dbReference type="InterPro" id="IPR024173">
    <property type="entry name" value="Pesterase_MJ0037-like"/>
</dbReference>
<dbReference type="InterPro" id="IPR026336">
    <property type="entry name" value="PdeM-like"/>
</dbReference>
<dbReference type="InParanoid" id="A0A3A9J8F5"/>